<evidence type="ECO:0000256" key="5">
    <source>
        <dbReference type="ARBA" id="ARBA00022723"/>
    </source>
</evidence>
<feature type="compositionally biased region" description="Polar residues" evidence="17">
    <location>
        <begin position="3836"/>
        <end position="3860"/>
    </location>
</feature>
<dbReference type="InterPro" id="IPR036020">
    <property type="entry name" value="WW_dom_sf"/>
</dbReference>
<dbReference type="GO" id="GO:0003779">
    <property type="term" value="F:actin binding"/>
    <property type="evidence" value="ECO:0007669"/>
    <property type="project" value="UniProtKB-KW"/>
</dbReference>
<dbReference type="Gene3D" id="1.20.58.60">
    <property type="match status" value="14"/>
</dbReference>
<dbReference type="GO" id="GO:0046928">
    <property type="term" value="P:regulation of neurotransmitter secretion"/>
    <property type="evidence" value="ECO:0007669"/>
    <property type="project" value="UniProtKB-ARBA"/>
</dbReference>
<keyword evidence="9" id="KW-0106">Calcium</keyword>
<dbReference type="CDD" id="cd00201">
    <property type="entry name" value="WW"/>
    <property type="match status" value="1"/>
</dbReference>
<dbReference type="SMART" id="SM00150">
    <property type="entry name" value="SPEC"/>
    <property type="match status" value="17"/>
</dbReference>
<dbReference type="Pfam" id="PF09068">
    <property type="entry name" value="EF-hand_2"/>
    <property type="match status" value="1"/>
</dbReference>
<keyword evidence="11" id="KW-0009">Actin-binding</keyword>
<dbReference type="InterPro" id="IPR001202">
    <property type="entry name" value="WW_dom"/>
</dbReference>
<evidence type="ECO:0000256" key="12">
    <source>
        <dbReference type="ARBA" id="ARBA00023212"/>
    </source>
</evidence>
<evidence type="ECO:0000256" key="16">
    <source>
        <dbReference type="SAM" id="Coils"/>
    </source>
</evidence>
<dbReference type="InterPro" id="IPR015154">
    <property type="entry name" value="EF-hand_dom_typ2"/>
</dbReference>
<dbReference type="GO" id="GO:0042383">
    <property type="term" value="C:sarcolemma"/>
    <property type="evidence" value="ECO:0007669"/>
    <property type="project" value="UniProtKB-SubCell"/>
</dbReference>
<evidence type="ECO:0000259" key="19">
    <source>
        <dbReference type="PROSITE" id="PS50021"/>
    </source>
</evidence>
<dbReference type="PROSITE" id="PS50135">
    <property type="entry name" value="ZF_ZZ_2"/>
    <property type="match status" value="1"/>
</dbReference>
<dbReference type="PROSITE" id="PS50020">
    <property type="entry name" value="WW_DOMAIN_2"/>
    <property type="match status" value="1"/>
</dbReference>
<gene>
    <name evidence="22" type="primary">LOC113207601</name>
</gene>
<evidence type="ECO:0000256" key="9">
    <source>
        <dbReference type="ARBA" id="ARBA00022837"/>
    </source>
</evidence>
<feature type="compositionally biased region" description="Basic and acidic residues" evidence="17">
    <location>
        <begin position="3007"/>
        <end position="3020"/>
    </location>
</feature>
<dbReference type="GO" id="GO:0007474">
    <property type="term" value="P:imaginal disc-derived wing vein specification"/>
    <property type="evidence" value="ECO:0007669"/>
    <property type="project" value="UniProtKB-ARBA"/>
</dbReference>
<keyword evidence="12" id="KW-0206">Cytoskeleton</keyword>
<keyword evidence="6" id="KW-0677">Repeat</keyword>
<evidence type="ECO:0000256" key="11">
    <source>
        <dbReference type="ARBA" id="ARBA00023203"/>
    </source>
</evidence>
<dbReference type="CDD" id="cd00176">
    <property type="entry name" value="SPEC"/>
    <property type="match status" value="6"/>
</dbReference>
<dbReference type="SUPFAM" id="SSF57850">
    <property type="entry name" value="RING/U-box"/>
    <property type="match status" value="1"/>
</dbReference>
<dbReference type="InterPro" id="IPR002017">
    <property type="entry name" value="Spectrin_repeat"/>
</dbReference>
<dbReference type="GO" id="GO:0046716">
    <property type="term" value="P:muscle cell cellular homeostasis"/>
    <property type="evidence" value="ECO:0007669"/>
    <property type="project" value="UniProtKB-ARBA"/>
</dbReference>
<evidence type="ECO:0000256" key="13">
    <source>
        <dbReference type="ARBA" id="ARBA00065906"/>
    </source>
</evidence>
<feature type="domain" description="Calponin-homology (CH)" evidence="19">
    <location>
        <begin position="137"/>
        <end position="242"/>
    </location>
</feature>
<evidence type="ECO:0000256" key="17">
    <source>
        <dbReference type="SAM" id="MobiDB-lite"/>
    </source>
</evidence>
<dbReference type="GO" id="GO:0007274">
    <property type="term" value="P:neuromuscular synaptic transmission"/>
    <property type="evidence" value="ECO:0007669"/>
    <property type="project" value="UniProtKB-ARBA"/>
</dbReference>
<dbReference type="Proteomes" id="UP000504606">
    <property type="component" value="Unplaced"/>
</dbReference>
<dbReference type="InterPro" id="IPR001715">
    <property type="entry name" value="CH_dom"/>
</dbReference>
<feature type="coiled-coil region" evidence="16">
    <location>
        <begin position="1367"/>
        <end position="1401"/>
    </location>
</feature>
<dbReference type="SUPFAM" id="SSF46966">
    <property type="entry name" value="Spectrin repeat"/>
    <property type="match status" value="14"/>
</dbReference>
<feature type="compositionally biased region" description="Basic and acidic residues" evidence="17">
    <location>
        <begin position="2536"/>
        <end position="2550"/>
    </location>
</feature>
<comment type="subcellular location">
    <subcellularLocation>
        <location evidence="2">Cell membrane</location>
        <location evidence="2">Sarcolemma</location>
        <topology evidence="2">Peripheral membrane protein</topology>
        <orientation evidence="2">Cytoplasmic side</orientation>
    </subcellularLocation>
    <subcellularLocation>
        <location evidence="1">Cytoplasm</location>
        <location evidence="1">Cytoskeleton</location>
    </subcellularLocation>
</comment>
<keyword evidence="21" id="KW-1185">Reference proteome</keyword>
<evidence type="ECO:0000256" key="14">
    <source>
        <dbReference type="ARBA" id="ARBA00083840"/>
    </source>
</evidence>
<feature type="coiled-coil region" evidence="16">
    <location>
        <begin position="3218"/>
        <end position="3245"/>
    </location>
</feature>
<feature type="region of interest" description="Disordered" evidence="17">
    <location>
        <begin position="3653"/>
        <end position="3684"/>
    </location>
</feature>
<dbReference type="Gene3D" id="1.10.238.10">
    <property type="entry name" value="EF-hand"/>
    <property type="match status" value="2"/>
</dbReference>
<dbReference type="InterPro" id="IPR050774">
    <property type="entry name" value="KCMF1/Dystrophin"/>
</dbReference>
<dbReference type="SUPFAM" id="SSF47576">
    <property type="entry name" value="Calponin-homology domain, CH-domain"/>
    <property type="match status" value="1"/>
</dbReference>
<dbReference type="GO" id="GO:0016010">
    <property type="term" value="C:dystrophin-associated glycoprotein complex"/>
    <property type="evidence" value="ECO:0007669"/>
    <property type="project" value="UniProtKB-ARBA"/>
</dbReference>
<proteinExistence type="predicted"/>
<feature type="coiled-coil region" evidence="16">
    <location>
        <begin position="3743"/>
        <end position="3777"/>
    </location>
</feature>
<dbReference type="GO" id="GO:0008586">
    <property type="term" value="P:imaginal disc-derived wing vein morphogenesis"/>
    <property type="evidence" value="ECO:0007669"/>
    <property type="project" value="UniProtKB-ARBA"/>
</dbReference>
<protein>
    <recommendedName>
        <fullName evidence="14">Protein detached</fullName>
    </recommendedName>
</protein>
<feature type="region of interest" description="Disordered" evidence="17">
    <location>
        <begin position="3921"/>
        <end position="3940"/>
    </location>
</feature>
<feature type="region of interest" description="Disordered" evidence="17">
    <location>
        <begin position="2536"/>
        <end position="2574"/>
    </location>
</feature>
<dbReference type="Pfam" id="PF00569">
    <property type="entry name" value="ZZ"/>
    <property type="match status" value="1"/>
</dbReference>
<feature type="compositionally biased region" description="Acidic residues" evidence="17">
    <location>
        <begin position="1989"/>
        <end position="2002"/>
    </location>
</feature>
<dbReference type="GO" id="GO:0050699">
    <property type="term" value="F:WW domain binding"/>
    <property type="evidence" value="ECO:0007669"/>
    <property type="project" value="UniProtKB-ARBA"/>
</dbReference>
<feature type="region of interest" description="Disordered" evidence="17">
    <location>
        <begin position="3836"/>
        <end position="3905"/>
    </location>
</feature>
<evidence type="ECO:0000259" key="20">
    <source>
        <dbReference type="PROSITE" id="PS50135"/>
    </source>
</evidence>
<dbReference type="InterPro" id="IPR036872">
    <property type="entry name" value="CH_dom_sf"/>
</dbReference>
<dbReference type="CDD" id="cd16242">
    <property type="entry name" value="EFh_DMD_like"/>
    <property type="match status" value="1"/>
</dbReference>
<feature type="coiled-coil region" evidence="16">
    <location>
        <begin position="920"/>
        <end position="947"/>
    </location>
</feature>
<evidence type="ECO:0000256" key="7">
    <source>
        <dbReference type="ARBA" id="ARBA00022771"/>
    </source>
</evidence>
<evidence type="ECO:0000256" key="3">
    <source>
        <dbReference type="ARBA" id="ARBA00022475"/>
    </source>
</evidence>
<evidence type="ECO:0000256" key="4">
    <source>
        <dbReference type="ARBA" id="ARBA00022490"/>
    </source>
</evidence>
<keyword evidence="3" id="KW-1003">Cell membrane</keyword>
<dbReference type="CDD" id="cd21186">
    <property type="entry name" value="CH_DMD-like_rpt1"/>
    <property type="match status" value="1"/>
</dbReference>
<dbReference type="InterPro" id="IPR035436">
    <property type="entry name" value="Dystrophin/utrophin"/>
</dbReference>
<dbReference type="OrthoDB" id="10057795at2759"/>
<dbReference type="SUPFAM" id="SSF47473">
    <property type="entry name" value="EF-hand"/>
    <property type="match status" value="2"/>
</dbReference>
<dbReference type="PROSITE" id="PS01357">
    <property type="entry name" value="ZF_ZZ_1"/>
    <property type="match status" value="1"/>
</dbReference>
<sequence length="3940" mass="447648">MADVETFVQEEPEYEREDVQKKTFAKWINSQLAKRNLQPITDLFQDLQDGNHLLTLLEILTGKEYKREKGKMRVHHLNNVNKALQILEQNNVKLVNISSNDIVDGSTKLTLGLVWSIILHWQVHYHLKDLMSELQQTNLEKTLLAWCRQNTQNYPGVDVKNFSTSWSDGLAFNALVHRWHSELFQFPAVAKMHPNARLEHAFRLAQELHGIERLLDPEDVNTSQPDKKSVMMYVMCLFQSLPHSEMDANCLDFSIHSDNSSIASPVVETRSLDAFSAGMLGVPTSRPLSMATNVSVELSGYQRALEDVLTWLLEAEDRLTNAPTVEGPLQGIKEQFHTHEQFLLELARHQSDVRSVLEEGTHIIHEGGLSRDEEDEVRIQMKLLNTRWEELRVKAMERQTKIHEVLMRKQQEELDNFRQWLTVTEDRISRMAKIGPTFNDLVRQVEQHPVLCADLEKQEASVASLSEMVVVVDDNNPDSEGESHMEDQLTALNERWAHIQKWTQERWLRLKELNNSWADISGRCVLLQVWLDSKEKLLKGMEADPALEIGQVLERIKTLQTTRREMDAQQSALEYLQEETSQLDLKISPGWTADIQGKIETIQDKWEALSQIIEVQAQRICDSGFDFNLYGGIAEEKDTSAASEPKRRRTGTVKKVKFESALDQLASFMERTETLLEQVAASIHDLAPEIRQKLDDSAQEISIRQSDLQKLTRLGQELTIEMQADGADDMSVYNEQQKWMGAEQRLIQLSANVQSACQAAQYHQDVATVNSELSAILGLLEGHRKWLEKTETSPKSSSPSVLADQIRVKLKSMRSQDDRLSRLKQVAQRISENDNTDRQLATDVIQLGEQWMLLQQRYVDHQSKLSGGGNIPVDKEDAVDVVMKQVKELSPAMKALTEWVNSAESTLLSDHVALVELPVMELQLKRFQLLEEQLKQNEVEIEKMSTDTDGQDLLELTTHCSDIKAILHERQTKLQPYIDTMRQFSEEVTGLTAWLQDVESFLKAEQQLPVGDLETLEAQLEQSNALQDDIETLERNVQNITASLAKLKEHASESFSAHLNSQHEALMNKWEKAVEGAKKHNAGLKTAHQKSQTVNKGIEEFSSWLTNLEKEIPEFGSASSSAELFQLKGKYQSLKQKVDDRTEAFRQLNEIGNDLMLSSEGPSVQELARRITQLNAKWTEVIDKIFEKYRVLQDASHQYGEFKALVAQEMDWLDKLEKRLRKSPKSAADAEEISEELDDLENYIRNHPDARLTRIQEIGKALEDDGVMSEMVKAEVAAATDRWNLLSQQARDRTVLLEVSAAEAQESEGQILELQEWLTQVDALLTARLQNDIFADDLPDDQRLVDEFEIQAYTLKDMSEQVSSYEKAGKLEAASRLKEQMQLLEQRFNEVQERFKLFQSNSSDLEPRLMRVLRELRGVEEATCLLDIASDDLEGIEGQLKHCTRFYCTLSDLKGDVETILKRGREMVDDNNMIDPIKLSSKLDALKDLYNKLGLQIADSKTALENAQELSLSMHKDIPALNEWMDMVESELDEREALPMARRDLESERAFLKHCLQELLEEEVPQWETMRDRVKSAYQSFSSICDPVYLDVLRDRVSDVMRRWDRVIDRAQTTRTTVEDLVPDETSQPLQSSVMGIGNPAFEDLDDAFGLIENTVDEDMSEQQENASAENALKKESVKDEDTFCLAKDSSLFSQVLNNSLTSSGAGELCYHEPREQRVQMVEVKALEIVKSVVTAVEPMEVYPSSSCHQAPQTVEMVEIVEDTEESAPDTDSESPAIARKVSPIPVHVKSFSEILLRGKGSKPTQALRSIELVKPIQVVEVKPEETPPLCLEMTDRVKRMEETTVTAWRRKELNENLVHSSDQIEKDDEPKVTLRKEIEVSKTYQLIGNFSKDSHSLKTKKPIEEGTPGPSSNEVIRRGKRTVVPPEKGLVEQECSEPIKRVKTESYKDVEEWDKDSFYGSDKETDDVVEFSDNDSIAAVTSHTIIDTSEDDSSSSDDEDPAFYSRYAEGKASLSDQGKVADANDSNRSGDFEKYVDEAFKTPRVSAAVDSKNIDDDVINFEAEAQQMLERMDRMLLIVRKINETPDPTHRIEVLEKEIVGLASDAATLISRGDGLVLLVHISDPERADLLKKTSQDRLRSKWSQVMSETEIQKTEAQKAEVTLREMNKLIRDVDLWLSSVKKKLQHANNDEEQLQALKIEVSQKEQMMRQLSELAAELDIQQANQSASEKLKPLTSRWDELLEELQRFQKNHKQDKVVDIAGANISSDFVIKVNKIRETTSSVSRQLNAHPLGGRDYEAFPTQEDALKAVREKLSSIKPQVEKVENERDVVVRTASVPEVSGQVRRVVDKLREEWAQVNRAYAERHSRWLSAQEVWVNIQNESRLFSEWLETAEGVINEWKNSDLPVEVAKVKQKDLEKQVTVKHRMMNNLSSTCRDVTGRPGPEQDPQSRELAARVDELRKRWQAVLGELTAQRDRISAITSPTKDAVRSAQEAAQAKAQACLDRVAYLLTSAPNPSDDTSLSVRLSMVKARDSELQKHRRDMDSLKRSAASGGGTGSSSGGSSSASSASSSGSSAVEAAMARASTGLAEHREYLDSRLAGLRRFTSQLDAVIAWVMEVRTRINISKDLAEPDRARVIESIMQTSVYDREMEVTDVLENYNNLEKECEGAKQPVSVELQEKVRKLREDWNYVKNRGEPSAVPAVDLRQLDALATTPGTVDNGARLRALEVPAGSSPSANSLLASFDKSILQIRDWLTVEQEMLRQQTVVVGEVGEILQVLDKQKNVLRELEHKKPQLDDLVHTAENLKADSNRQQLHSKAILNDYYSSPHLMHLRTCLKVTKLREHWDETNSKVMSRKTQLDAMLADSQRYEGKRLEVDAWLGRMEARLERMGAVGHTADVLEAQLRDQKAFHAELHQYKHHMDLFSQLTQKLIAVYQQDDTTRVKKMTEMVNQRYQNLNSSIVNRGKMLQSAMNSLHTFDRSLDKFLAWLSEAESSMEAMDADADRLAQQRRDGRDQQGQQSQHQRQLKDLQSEIEGHQDVFASLNGRGRQLLGSLASQDDALMLQRRLDEMNTRWGHLKSKSMAIRNRLESNAEHWSALLLSMRELIEWVIRKDTELSGLEPLGGDMATLRKQQDDHRAFRRQLQDKRPVIEGNLLSGRQYIANEPPLSDTTDKTDLIRMRVFQKNLDELSARMSTVESVQKSWRAPADVVEANEMQEQLQKLGEHLRNIQRSVEDINDQAAMFSLNNVNISANSLKRQEELNTRWKLLQVAVDERYKQLSDVGKEGGAAPNHSFLSESVETPWERAVSHTKVPYYINHHTQTTHWDHPKMLELMSSLSELNEVRFSAYRTAMKLRAVQKSMCLDLLNLSTAIEAFDSHGLRAQNDKLIDVSDMITVLLSVYEPMAKEHPGLVSVPLCLDLLLNWLLNVYDSQRTGQIRVLSFKVGVVLLSKGHLEEKYRYLFRLIADPARLVDQRKLGLLLHDCLQVPRQLGEVAAFGGSNIEPSVRSCFEKAGKDKETIEAVHFLSWLQQEPQSMVWLPVLHRLSAAETAKHQAKCNICKEYPIVGFRYRCLKCFNFDMCQNCFFSGRKAKNHKLTHPMQEYCTATTSGEDVRDFTRALRNKFKSKRYFKKHPRVGYLPVQTVLEGDNLESPAPSPQHSGIHSGHHTHPGPAHGAHHDVHSRLEMYATRLAEVELRPRSNSTPDSDDEHQLIAHYCQSLNGGESMTVPRSPVQIMEAIDKDQRRELEKYLRELEKENASLLAEYERLRTKQTPGSTPDEGTRVQDVELANEARLLRQHKGRLEARMQILEDHNKQLEAQLQKLRQLLNEPNANSPSKTGTLQTRSVTASQLATDSPAKMNGHYHESTGGRWDGGRGSLDRVDYRPPPPPPGAHNVGNLLHMAGDLSKELSKLVSVLGTEEDAPSGQKETEEEN</sequence>
<dbReference type="PROSITE" id="PS00020">
    <property type="entry name" value="ACTININ_2"/>
    <property type="match status" value="1"/>
</dbReference>
<dbReference type="FunFam" id="3.30.60.90:FF:000001">
    <property type="entry name" value="Dystrophin isoform 2"/>
    <property type="match status" value="1"/>
</dbReference>
<dbReference type="CDD" id="cd02334">
    <property type="entry name" value="ZZ_dystrophin"/>
    <property type="match status" value="1"/>
</dbReference>
<dbReference type="GO" id="GO:0048172">
    <property type="term" value="P:regulation of short-term neuronal synaptic plasticity"/>
    <property type="evidence" value="ECO:0007669"/>
    <property type="project" value="UniProtKB-ARBA"/>
</dbReference>
<dbReference type="InterPro" id="IPR001589">
    <property type="entry name" value="Actinin_actin-bd_CS"/>
</dbReference>
<dbReference type="Pfam" id="PF09069">
    <property type="entry name" value="EF-hand_3"/>
    <property type="match status" value="1"/>
</dbReference>
<dbReference type="Pfam" id="PF00435">
    <property type="entry name" value="Spectrin"/>
    <property type="match status" value="8"/>
</dbReference>
<dbReference type="PIRSF" id="PIRSF002341">
    <property type="entry name" value="Dystrophin/utrophin"/>
    <property type="match status" value="1"/>
</dbReference>
<dbReference type="InterPro" id="IPR018159">
    <property type="entry name" value="Spectrin/alpha-actinin"/>
</dbReference>
<dbReference type="GO" id="GO:0048790">
    <property type="term" value="P:maintenance of presynaptic active zone structure"/>
    <property type="evidence" value="ECO:0007669"/>
    <property type="project" value="UniProtKB-ARBA"/>
</dbReference>
<feature type="compositionally biased region" description="Basic and acidic residues" evidence="17">
    <location>
        <begin position="1896"/>
        <end position="1905"/>
    </location>
</feature>
<feature type="region of interest" description="Disordered" evidence="17">
    <location>
        <begin position="3004"/>
        <end position="3034"/>
    </location>
</feature>
<evidence type="ECO:0000256" key="6">
    <source>
        <dbReference type="ARBA" id="ARBA00022737"/>
    </source>
</evidence>
<dbReference type="Pfam" id="PF00307">
    <property type="entry name" value="CH"/>
    <property type="match status" value="2"/>
</dbReference>
<dbReference type="PANTHER" id="PTHR12268">
    <property type="entry name" value="E3 UBIQUITIN-PROTEIN LIGASE KCMF1"/>
    <property type="match status" value="1"/>
</dbReference>
<feature type="coiled-coil region" evidence="16">
    <location>
        <begin position="2179"/>
        <end position="2226"/>
    </location>
</feature>
<dbReference type="PANTHER" id="PTHR12268:SF14">
    <property type="entry name" value="DYSTROPHIN-1"/>
    <property type="match status" value="1"/>
</dbReference>
<dbReference type="Gene3D" id="2.20.70.10">
    <property type="match status" value="1"/>
</dbReference>
<feature type="coiled-coil region" evidence="16">
    <location>
        <begin position="1013"/>
        <end position="1050"/>
    </location>
</feature>
<feature type="compositionally biased region" description="Low complexity" evidence="17">
    <location>
        <begin position="2564"/>
        <end position="2574"/>
    </location>
</feature>
<dbReference type="InterPro" id="IPR011992">
    <property type="entry name" value="EF-hand-dom_pair"/>
</dbReference>
<evidence type="ECO:0000256" key="15">
    <source>
        <dbReference type="PROSITE-ProRule" id="PRU00228"/>
    </source>
</evidence>
<keyword evidence="4" id="KW-0963">Cytoplasm</keyword>
<feature type="region of interest" description="Disordered" evidence="17">
    <location>
        <begin position="1984"/>
        <end position="2003"/>
    </location>
</feature>
<evidence type="ECO:0000259" key="18">
    <source>
        <dbReference type="PROSITE" id="PS50020"/>
    </source>
</evidence>
<reference evidence="22" key="1">
    <citation type="submission" date="2025-08" db="UniProtKB">
        <authorList>
            <consortium name="RefSeq"/>
        </authorList>
    </citation>
    <scope>IDENTIFICATION</scope>
    <source>
        <tissue evidence="22">Whole organism</tissue>
    </source>
</reference>
<comment type="subunit">
    <text evidence="13">Component of the dystrophin associated protein complex (DAPC). Interacts with Dg, via the Dg WW domain binding sites.</text>
</comment>
<dbReference type="Gene3D" id="3.30.60.90">
    <property type="match status" value="1"/>
</dbReference>
<keyword evidence="16" id="KW-0175">Coiled coil</keyword>
<dbReference type="KEGG" id="foc:113207601"/>
<dbReference type="RefSeq" id="XP_052120277.1">
    <property type="nucleotide sequence ID" value="XM_052264317.1"/>
</dbReference>
<dbReference type="InterPro" id="IPR043145">
    <property type="entry name" value="Znf_ZZ_sf"/>
</dbReference>
<evidence type="ECO:0000256" key="2">
    <source>
        <dbReference type="ARBA" id="ARBA00004278"/>
    </source>
</evidence>
<accession>A0A9C6TUI5</accession>
<dbReference type="PROSITE" id="PS50021">
    <property type="entry name" value="CH"/>
    <property type="match status" value="2"/>
</dbReference>
<evidence type="ECO:0000313" key="22">
    <source>
        <dbReference type="RefSeq" id="XP_052120277.1"/>
    </source>
</evidence>
<evidence type="ECO:0000256" key="10">
    <source>
        <dbReference type="ARBA" id="ARBA00023136"/>
    </source>
</evidence>
<feature type="region of interest" description="Disordered" evidence="17">
    <location>
        <begin position="1896"/>
        <end position="1922"/>
    </location>
</feature>
<dbReference type="InterPro" id="IPR015153">
    <property type="entry name" value="EF-hand_dom_typ1"/>
</dbReference>
<dbReference type="InterPro" id="IPR000433">
    <property type="entry name" value="Znf_ZZ"/>
</dbReference>
<feature type="domain" description="Calponin-homology (CH)" evidence="19">
    <location>
        <begin position="18"/>
        <end position="122"/>
    </location>
</feature>
<evidence type="ECO:0000313" key="21">
    <source>
        <dbReference type="Proteomes" id="UP000504606"/>
    </source>
</evidence>
<dbReference type="SMART" id="SM00456">
    <property type="entry name" value="WW"/>
    <property type="match status" value="1"/>
</dbReference>
<feature type="domain" description="ZZ-type" evidence="20">
    <location>
        <begin position="3558"/>
        <end position="3614"/>
    </location>
</feature>
<dbReference type="GO" id="GO:0031594">
    <property type="term" value="C:neuromuscular junction"/>
    <property type="evidence" value="ECO:0007669"/>
    <property type="project" value="UniProtKB-ARBA"/>
</dbReference>
<keyword evidence="5" id="KW-0479">Metal-binding</keyword>
<dbReference type="SMART" id="SM00291">
    <property type="entry name" value="ZnF_ZZ"/>
    <property type="match status" value="1"/>
</dbReference>
<organism evidence="21 22">
    <name type="scientific">Frankliniella occidentalis</name>
    <name type="common">Western flower thrips</name>
    <name type="synonym">Euthrips occidentalis</name>
    <dbReference type="NCBI Taxonomy" id="133901"/>
    <lineage>
        <taxon>Eukaryota</taxon>
        <taxon>Metazoa</taxon>
        <taxon>Ecdysozoa</taxon>
        <taxon>Arthropoda</taxon>
        <taxon>Hexapoda</taxon>
        <taxon>Insecta</taxon>
        <taxon>Pterygota</taxon>
        <taxon>Neoptera</taxon>
        <taxon>Paraneoptera</taxon>
        <taxon>Thysanoptera</taxon>
        <taxon>Terebrantia</taxon>
        <taxon>Thripoidea</taxon>
        <taxon>Thripidae</taxon>
        <taxon>Frankliniella</taxon>
    </lineage>
</organism>
<evidence type="ECO:0000256" key="1">
    <source>
        <dbReference type="ARBA" id="ARBA00004245"/>
    </source>
</evidence>
<evidence type="ECO:0000256" key="8">
    <source>
        <dbReference type="ARBA" id="ARBA00022833"/>
    </source>
</evidence>
<dbReference type="GO" id="GO:0005737">
    <property type="term" value="C:cytoplasm"/>
    <property type="evidence" value="ECO:0007669"/>
    <property type="project" value="UniProtKB-ARBA"/>
</dbReference>
<dbReference type="FunFam" id="1.20.58.60:FF:000075">
    <property type="entry name" value="utrophin isoform X1"/>
    <property type="match status" value="1"/>
</dbReference>
<name>A0A9C6TUI5_FRAOC</name>
<keyword evidence="8" id="KW-0862">Zinc</keyword>
<dbReference type="SUPFAM" id="SSF51045">
    <property type="entry name" value="WW domain"/>
    <property type="match status" value="1"/>
</dbReference>
<dbReference type="GeneID" id="113207601"/>
<keyword evidence="10" id="KW-0472">Membrane</keyword>
<dbReference type="GO" id="GO:0008270">
    <property type="term" value="F:zinc ion binding"/>
    <property type="evidence" value="ECO:0007669"/>
    <property type="project" value="UniProtKB-KW"/>
</dbReference>
<dbReference type="SMART" id="SM00033">
    <property type="entry name" value="CH"/>
    <property type="match status" value="2"/>
</dbReference>
<keyword evidence="7 15" id="KW-0863">Zinc-finger</keyword>
<dbReference type="GO" id="GO:0030010">
    <property type="term" value="P:establishment of cell polarity"/>
    <property type="evidence" value="ECO:0007669"/>
    <property type="project" value="UniProtKB-ARBA"/>
</dbReference>
<dbReference type="Gene3D" id="1.10.418.10">
    <property type="entry name" value="Calponin-like domain"/>
    <property type="match status" value="2"/>
</dbReference>
<feature type="domain" description="WW" evidence="18">
    <location>
        <begin position="3303"/>
        <end position="3336"/>
    </location>
</feature>
<dbReference type="GO" id="GO:0005856">
    <property type="term" value="C:cytoskeleton"/>
    <property type="evidence" value="ECO:0007669"/>
    <property type="project" value="UniProtKB-SubCell"/>
</dbReference>